<dbReference type="GO" id="GO:0004867">
    <property type="term" value="F:serine-type endopeptidase inhibitor activity"/>
    <property type="evidence" value="ECO:0007669"/>
    <property type="project" value="UniProtKB-UniRule"/>
</dbReference>
<feature type="disulfide bond" evidence="7">
    <location>
        <begin position="53"/>
        <end position="63"/>
    </location>
</feature>
<evidence type="ECO:0000256" key="1">
    <source>
        <dbReference type="ARBA" id="ARBA00004613"/>
    </source>
</evidence>
<keyword evidence="5 7" id="KW-1015">Disulfide bond</keyword>
<evidence type="ECO:0000256" key="6">
    <source>
        <dbReference type="ARBA" id="ARBA00029459"/>
    </source>
</evidence>
<dbReference type="EMBL" id="UFQT01000045">
    <property type="protein sequence ID" value="SSX18829.1"/>
    <property type="molecule type" value="Genomic_DNA"/>
</dbReference>
<dbReference type="InterPro" id="IPR008037">
    <property type="entry name" value="Pacifastin_dom"/>
</dbReference>
<dbReference type="SUPFAM" id="SSF57283">
    <property type="entry name" value="PMP inhibitors"/>
    <property type="match status" value="1"/>
</dbReference>
<keyword evidence="3 7" id="KW-0646">Protease inhibitor</keyword>
<dbReference type="GO" id="GO:0005576">
    <property type="term" value="C:extracellular region"/>
    <property type="evidence" value="ECO:0007669"/>
    <property type="project" value="UniProtKB-SubCell"/>
</dbReference>
<sequence>MKRFLLCLTIFFLLEFCPRIQCIGRDDDSSESNEAEPQQCQPGSVRENDCNTCTCGMDGIEYCTLALCYDKKNADQKFE</sequence>
<evidence type="ECO:0000256" key="3">
    <source>
        <dbReference type="ARBA" id="ARBA00022690"/>
    </source>
</evidence>
<accession>A0A336LQJ3</accession>
<feature type="disulfide bond" evidence="7">
    <location>
        <begin position="50"/>
        <end position="68"/>
    </location>
</feature>
<proteinExistence type="inferred from homology"/>
<keyword evidence="2" id="KW-0964">Secreted</keyword>
<evidence type="ECO:0000256" key="4">
    <source>
        <dbReference type="ARBA" id="ARBA00022900"/>
    </source>
</evidence>
<reference evidence="11" key="1">
    <citation type="submission" date="2018-07" db="EMBL/GenBank/DDBJ databases">
        <authorList>
            <person name="Quirk P.G."/>
            <person name="Krulwich T.A."/>
        </authorList>
    </citation>
    <scope>NUCLEOTIDE SEQUENCE</scope>
</reference>
<evidence type="ECO:0000256" key="9">
    <source>
        <dbReference type="SAM" id="SignalP"/>
    </source>
</evidence>
<organism evidence="11">
    <name type="scientific">Culicoides sonorensis</name>
    <name type="common">Biting midge</name>
    <dbReference type="NCBI Taxonomy" id="179676"/>
    <lineage>
        <taxon>Eukaryota</taxon>
        <taxon>Metazoa</taxon>
        <taxon>Ecdysozoa</taxon>
        <taxon>Arthropoda</taxon>
        <taxon>Hexapoda</taxon>
        <taxon>Insecta</taxon>
        <taxon>Pterygota</taxon>
        <taxon>Neoptera</taxon>
        <taxon>Endopterygota</taxon>
        <taxon>Diptera</taxon>
        <taxon>Nematocera</taxon>
        <taxon>Chironomoidea</taxon>
        <taxon>Ceratopogonidae</taxon>
        <taxon>Ceratopogoninae</taxon>
        <taxon>Culicoides</taxon>
        <taxon>Monoculicoides</taxon>
    </lineage>
</organism>
<comment type="similarity">
    <text evidence="6 7">Belongs to the protease inhibitor I19 family.</text>
</comment>
<dbReference type="InterPro" id="IPR036201">
    <property type="entry name" value="Pacifastin_dom_sf"/>
</dbReference>
<dbReference type="PROSITE" id="PS51446">
    <property type="entry name" value="PACIFASTIN"/>
    <property type="match status" value="1"/>
</dbReference>
<dbReference type="Pfam" id="PF05375">
    <property type="entry name" value="Pacifastin_I"/>
    <property type="match status" value="1"/>
</dbReference>
<comment type="subcellular location">
    <subcellularLocation>
        <location evidence="1">Secreted</location>
    </subcellularLocation>
</comment>
<evidence type="ECO:0000256" key="5">
    <source>
        <dbReference type="ARBA" id="ARBA00023157"/>
    </source>
</evidence>
<feature type="region of interest" description="Disordered" evidence="8">
    <location>
        <begin position="25"/>
        <end position="46"/>
    </location>
</feature>
<dbReference type="VEuPathDB" id="VectorBase:CSON010970"/>
<feature type="chain" id="PRO_5016416356" evidence="9">
    <location>
        <begin position="23"/>
        <end position="79"/>
    </location>
</feature>
<keyword evidence="4 7" id="KW-0722">Serine protease inhibitor</keyword>
<feature type="signal peptide" evidence="9">
    <location>
        <begin position="1"/>
        <end position="22"/>
    </location>
</feature>
<gene>
    <name evidence="11" type="primary">CSON010970</name>
</gene>
<feature type="domain" description="Pacifastin" evidence="10">
    <location>
        <begin position="37"/>
        <end position="71"/>
    </location>
</feature>
<feature type="disulfide bond" evidence="7">
    <location>
        <begin position="40"/>
        <end position="55"/>
    </location>
</feature>
<evidence type="ECO:0000256" key="7">
    <source>
        <dbReference type="PROSITE-ProRule" id="PRU00776"/>
    </source>
</evidence>
<evidence type="ECO:0000256" key="8">
    <source>
        <dbReference type="SAM" id="MobiDB-lite"/>
    </source>
</evidence>
<evidence type="ECO:0000259" key="10">
    <source>
        <dbReference type="PROSITE" id="PS51446"/>
    </source>
</evidence>
<comment type="caution">
    <text evidence="7">Lacks conserved residue(s) required for the propagation of feature annotation.</text>
</comment>
<keyword evidence="9" id="KW-0732">Signal</keyword>
<evidence type="ECO:0000313" key="11">
    <source>
        <dbReference type="EMBL" id="SSX18829.1"/>
    </source>
</evidence>
<dbReference type="AlphaFoldDB" id="A0A336LQJ3"/>
<name>A0A336LQJ3_CULSO</name>
<evidence type="ECO:0000256" key="2">
    <source>
        <dbReference type="ARBA" id="ARBA00022525"/>
    </source>
</evidence>
<protein>
    <submittedName>
        <fullName evidence="11">CSON010970 protein</fullName>
    </submittedName>
</protein>